<evidence type="ECO:0000256" key="1">
    <source>
        <dbReference type="SAM" id="MobiDB-lite"/>
    </source>
</evidence>
<evidence type="ECO:0000313" key="3">
    <source>
        <dbReference type="Proteomes" id="UP000006447"/>
    </source>
</evidence>
<proteinExistence type="predicted"/>
<dbReference type="PATRIC" id="fig|1165867.3.peg.4220"/>
<evidence type="ECO:0000313" key="2">
    <source>
        <dbReference type="EMBL" id="EID78029.1"/>
    </source>
</evidence>
<accession>I0WNR3</accession>
<organism evidence="2 3">
    <name type="scientific">Rhodococcus opacus RKJ300 = JCM 13270</name>
    <dbReference type="NCBI Taxonomy" id="1165867"/>
    <lineage>
        <taxon>Bacteria</taxon>
        <taxon>Bacillati</taxon>
        <taxon>Actinomycetota</taxon>
        <taxon>Actinomycetes</taxon>
        <taxon>Mycobacteriales</taxon>
        <taxon>Nocardiaceae</taxon>
        <taxon>Rhodococcus</taxon>
    </lineage>
</organism>
<gene>
    <name evidence="2" type="ORF">W59_20698</name>
</gene>
<dbReference type="Proteomes" id="UP000006447">
    <property type="component" value="Unassembled WGS sequence"/>
</dbReference>
<name>I0WNR3_RHOOP</name>
<dbReference type="AlphaFoldDB" id="I0WNR3"/>
<dbReference type="EMBL" id="AJJH01000114">
    <property type="protein sequence ID" value="EID78029.1"/>
    <property type="molecule type" value="Genomic_DNA"/>
</dbReference>
<sequence>MAVAGVMRNDGPMKLQKETAIRPAWSVGARVTTHHSPDPALAADQRPQKSGVIVEDHGEVIDSATRPYGRDWALPRRWAVLLDEGQLVFRDGDELEVEGTRSTERRK</sequence>
<comment type="caution">
    <text evidence="2">The sequence shown here is derived from an EMBL/GenBank/DDBJ whole genome shotgun (WGS) entry which is preliminary data.</text>
</comment>
<reference evidence="2 3" key="1">
    <citation type="journal article" date="2012" name="J. Bacteriol.">
        <title>Draft genome sequence of the nitrophenol-degrading actinomycete Rhodococcus imtechensis RKJ300.</title>
        <authorList>
            <person name="Vikram S."/>
            <person name="Kumar S."/>
            <person name="Subramanian S."/>
            <person name="Raghava G.P."/>
        </authorList>
    </citation>
    <scope>NUCLEOTIDE SEQUENCE [LARGE SCALE GENOMIC DNA]</scope>
    <source>
        <strain evidence="2 3">RKJ300</strain>
    </source>
</reference>
<feature type="region of interest" description="Disordered" evidence="1">
    <location>
        <begin position="30"/>
        <end position="53"/>
    </location>
</feature>
<protein>
    <submittedName>
        <fullName evidence="2">Uncharacterized protein</fullName>
    </submittedName>
</protein>